<keyword evidence="4 11" id="KW-0067">ATP-binding</keyword>
<evidence type="ECO:0000259" key="9">
    <source>
        <dbReference type="PROSITE" id="PS50893"/>
    </source>
</evidence>
<dbReference type="SUPFAM" id="SSF52540">
    <property type="entry name" value="P-loop containing nucleoside triphosphate hydrolases"/>
    <property type="match status" value="1"/>
</dbReference>
<feature type="region of interest" description="Disordered" evidence="7">
    <location>
        <begin position="370"/>
        <end position="409"/>
    </location>
</feature>
<dbReference type="RefSeq" id="WP_248865025.1">
    <property type="nucleotide sequence ID" value="NZ_CP086322.1"/>
</dbReference>
<evidence type="ECO:0000256" key="2">
    <source>
        <dbReference type="ARBA" id="ARBA00022692"/>
    </source>
</evidence>
<comment type="subcellular location">
    <subcellularLocation>
        <location evidence="1">Cell membrane</location>
        <topology evidence="1">Multi-pass membrane protein</topology>
    </subcellularLocation>
</comment>
<dbReference type="Pfam" id="PF00005">
    <property type="entry name" value="ABC_tran"/>
    <property type="match status" value="1"/>
</dbReference>
<accession>A0ABY4M8N9</accession>
<organism evidence="11 12">
    <name type="scientific">Streptomyces halobius</name>
    <dbReference type="NCBI Taxonomy" id="2879846"/>
    <lineage>
        <taxon>Bacteria</taxon>
        <taxon>Bacillati</taxon>
        <taxon>Actinomycetota</taxon>
        <taxon>Actinomycetes</taxon>
        <taxon>Kitasatosporales</taxon>
        <taxon>Streptomycetaceae</taxon>
        <taxon>Streptomyces</taxon>
    </lineage>
</organism>
<dbReference type="InterPro" id="IPR036640">
    <property type="entry name" value="ABC1_TM_sf"/>
</dbReference>
<keyword evidence="5 8" id="KW-1133">Transmembrane helix</keyword>
<keyword evidence="6 8" id="KW-0472">Membrane</keyword>
<evidence type="ECO:0000256" key="3">
    <source>
        <dbReference type="ARBA" id="ARBA00022741"/>
    </source>
</evidence>
<feature type="compositionally biased region" description="Polar residues" evidence="7">
    <location>
        <begin position="696"/>
        <end position="709"/>
    </location>
</feature>
<gene>
    <name evidence="11" type="ORF">K9S39_21735</name>
</gene>
<dbReference type="InterPro" id="IPR027417">
    <property type="entry name" value="P-loop_NTPase"/>
</dbReference>
<feature type="transmembrane region" description="Helical" evidence="8">
    <location>
        <begin position="113"/>
        <end position="135"/>
    </location>
</feature>
<evidence type="ECO:0000256" key="5">
    <source>
        <dbReference type="ARBA" id="ARBA00022989"/>
    </source>
</evidence>
<dbReference type="InterPro" id="IPR003593">
    <property type="entry name" value="AAA+_ATPase"/>
</dbReference>
<evidence type="ECO:0000259" key="10">
    <source>
        <dbReference type="PROSITE" id="PS50929"/>
    </source>
</evidence>
<dbReference type="PROSITE" id="PS50929">
    <property type="entry name" value="ABC_TM1F"/>
    <property type="match status" value="1"/>
</dbReference>
<proteinExistence type="predicted"/>
<dbReference type="PANTHER" id="PTHR43394:SF1">
    <property type="entry name" value="ATP-BINDING CASSETTE SUB-FAMILY B MEMBER 10, MITOCHONDRIAL"/>
    <property type="match status" value="1"/>
</dbReference>
<dbReference type="InterPro" id="IPR011527">
    <property type="entry name" value="ABC1_TM_dom"/>
</dbReference>
<dbReference type="Proteomes" id="UP000830115">
    <property type="component" value="Chromosome"/>
</dbReference>
<feature type="transmembrane region" description="Helical" evidence="8">
    <location>
        <begin position="180"/>
        <end position="203"/>
    </location>
</feature>
<sequence>MQAGTGREARLDGDAGARMGGEDGTAPEAGVFAALPGAAADAPILTRRVALKEAFRRFWPLTKGDRRWLILVLLLAILAALAETVAILLFAQLTDNALQKGSVSAFWSPAGKWLAVAVAGAVAGYLGNSLAAWTAERFVMRLRARLFSHLQTLPPHFYQRNRHGDLLERMTGDVDAIEELVISGVVEASAAVFSALFYAAAALWLRWDLALVTFFLAPLFYVATRSFTGRLKEVSRRARKADGAVTSVVEEGLVNVVLTQAYNRQRDEEQRLQREARTWLRASVRSARLNQFYEELVEVLETVCVLVIIGMGAWEISAGRMTLGQLLAFAAFIGYLFPPIRNLGQLGLTAVAATAGAERLLEILDAKPSVTDPADSLTSASESSTTSPAADSPTSGAKPSTTIPPAASLMSTAPRRAVGEVEAQRVTFHYPGSRHEAVHDLSFAAGPGELLVITGPSGAGKSTLAALLLRFYDPDAGSIRLDGIPLDRLPLAQIRRNITLLPQEVLVLHDSIEQNIACGRDNATHDGRDNVTHDDVVRAARAADAHGFVSALPDGYDTEIAPGTSRLSGGQLQRIAIARAMLRDAPVLVLDEPTTGLDALAAQRILAPLRRLAEGRTTLVITHHLDLAADADRILVLDDGRLVQSGTHTELLQRSGLYASLFEARPQARNGAGRPPARAGPSSGGRWGEGAPYLGSTESGSTVPGSTESGAVAPGATESGARLPEPW</sequence>
<feature type="compositionally biased region" description="Low complexity" evidence="7">
    <location>
        <begin position="667"/>
        <end position="681"/>
    </location>
</feature>
<dbReference type="SMART" id="SM00382">
    <property type="entry name" value="AAA"/>
    <property type="match status" value="1"/>
</dbReference>
<protein>
    <submittedName>
        <fullName evidence="11">ABC transporter ATP-binding protein/permease</fullName>
    </submittedName>
</protein>
<name>A0ABY4M8N9_9ACTN</name>
<feature type="region of interest" description="Disordered" evidence="7">
    <location>
        <begin position="1"/>
        <end position="20"/>
    </location>
</feature>
<reference evidence="11" key="1">
    <citation type="submission" date="2021-10" db="EMBL/GenBank/DDBJ databases">
        <title>Streptomyces nigrumlapis sp.nov.,an antimicrobial producing actinobacterium isolated from Black Gobi rocks.</title>
        <authorList>
            <person name="Wen Y."/>
            <person name="Zhang W."/>
            <person name="Liu X.G."/>
        </authorList>
    </citation>
    <scope>NUCLEOTIDE SEQUENCE</scope>
    <source>
        <strain evidence="11">ST13-2-2</strain>
    </source>
</reference>
<evidence type="ECO:0000256" key="1">
    <source>
        <dbReference type="ARBA" id="ARBA00004651"/>
    </source>
</evidence>
<dbReference type="InterPro" id="IPR039421">
    <property type="entry name" value="Type_1_exporter"/>
</dbReference>
<evidence type="ECO:0000256" key="7">
    <source>
        <dbReference type="SAM" id="MobiDB-lite"/>
    </source>
</evidence>
<dbReference type="EMBL" id="CP086322">
    <property type="protein sequence ID" value="UQA94146.1"/>
    <property type="molecule type" value="Genomic_DNA"/>
</dbReference>
<evidence type="ECO:0000313" key="12">
    <source>
        <dbReference type="Proteomes" id="UP000830115"/>
    </source>
</evidence>
<dbReference type="InterPro" id="IPR003439">
    <property type="entry name" value="ABC_transporter-like_ATP-bd"/>
</dbReference>
<feature type="domain" description="ABC transporter" evidence="9">
    <location>
        <begin position="421"/>
        <end position="664"/>
    </location>
</feature>
<dbReference type="PROSITE" id="PS00211">
    <property type="entry name" value="ABC_TRANSPORTER_1"/>
    <property type="match status" value="1"/>
</dbReference>
<dbReference type="PANTHER" id="PTHR43394">
    <property type="entry name" value="ATP-DEPENDENT PERMEASE MDL1, MITOCHONDRIAL"/>
    <property type="match status" value="1"/>
</dbReference>
<feature type="transmembrane region" description="Helical" evidence="8">
    <location>
        <begin position="68"/>
        <end position="93"/>
    </location>
</feature>
<evidence type="ECO:0000256" key="6">
    <source>
        <dbReference type="ARBA" id="ARBA00023136"/>
    </source>
</evidence>
<dbReference type="InterPro" id="IPR017871">
    <property type="entry name" value="ABC_transporter-like_CS"/>
</dbReference>
<dbReference type="Pfam" id="PF00664">
    <property type="entry name" value="ABC_membrane"/>
    <property type="match status" value="1"/>
</dbReference>
<evidence type="ECO:0000256" key="4">
    <source>
        <dbReference type="ARBA" id="ARBA00022840"/>
    </source>
</evidence>
<evidence type="ECO:0000313" key="11">
    <source>
        <dbReference type="EMBL" id="UQA94146.1"/>
    </source>
</evidence>
<dbReference type="PROSITE" id="PS50893">
    <property type="entry name" value="ABC_TRANSPORTER_2"/>
    <property type="match status" value="1"/>
</dbReference>
<evidence type="ECO:0000256" key="8">
    <source>
        <dbReference type="SAM" id="Phobius"/>
    </source>
</evidence>
<dbReference type="Gene3D" id="3.40.50.300">
    <property type="entry name" value="P-loop containing nucleotide triphosphate hydrolases"/>
    <property type="match status" value="1"/>
</dbReference>
<dbReference type="SUPFAM" id="SSF90123">
    <property type="entry name" value="ABC transporter transmembrane region"/>
    <property type="match status" value="1"/>
</dbReference>
<keyword evidence="12" id="KW-1185">Reference proteome</keyword>
<dbReference type="Gene3D" id="1.20.1560.10">
    <property type="entry name" value="ABC transporter type 1, transmembrane domain"/>
    <property type="match status" value="1"/>
</dbReference>
<feature type="transmembrane region" description="Helical" evidence="8">
    <location>
        <begin position="209"/>
        <end position="227"/>
    </location>
</feature>
<dbReference type="CDD" id="cd18564">
    <property type="entry name" value="ABC_6TM_exporter_like"/>
    <property type="match status" value="1"/>
</dbReference>
<feature type="region of interest" description="Disordered" evidence="7">
    <location>
        <begin position="667"/>
        <end position="727"/>
    </location>
</feature>
<feature type="transmembrane region" description="Helical" evidence="8">
    <location>
        <begin position="320"/>
        <end position="337"/>
    </location>
</feature>
<feature type="compositionally biased region" description="Low complexity" evidence="7">
    <location>
        <begin position="373"/>
        <end position="395"/>
    </location>
</feature>
<feature type="domain" description="ABC transmembrane type-1" evidence="10">
    <location>
        <begin position="70"/>
        <end position="352"/>
    </location>
</feature>
<dbReference type="GO" id="GO:0005524">
    <property type="term" value="F:ATP binding"/>
    <property type="evidence" value="ECO:0007669"/>
    <property type="project" value="UniProtKB-KW"/>
</dbReference>
<keyword evidence="3" id="KW-0547">Nucleotide-binding</keyword>
<keyword evidence="2 8" id="KW-0812">Transmembrane</keyword>